<evidence type="ECO:0000313" key="14">
    <source>
        <dbReference type="Proteomes" id="UP000719500"/>
    </source>
</evidence>
<accession>A0ABS2FXS7</accession>
<keyword evidence="9" id="KW-0902">Two-component regulatory system</keyword>
<dbReference type="PRINTS" id="PR00344">
    <property type="entry name" value="BCTRLSENSOR"/>
</dbReference>
<dbReference type="CDD" id="cd00082">
    <property type="entry name" value="HisKA"/>
    <property type="match status" value="1"/>
</dbReference>
<sequence>MIRKLQIKFVAMCMLLVTAVLAVVFLAVYFSAKQNIEVISHQVLQRVIQEEDTQGELPNFGRDPGREDVLLPYFTVNVRYTEENGSRLASATVTGGTYSNLQDTQLLESIVTACLNQEQDEGVLPEYGLRYLRQDHFFYAEWPFQGEYLLYQRIAFVDMSMEQATLAESMRSYLQIGAAALVLLLGVSILLARWATAPVAKAWRQQRQFLSDASHELKTPLTVILSNAELLEASPLDDRPARWADNIHSEAKRMRSLVEEMLTLARADNAMPTAVMGEVSLSDLATDCALAFEPVAFEAGKPLESDIAPDILVTGDADKLRQLIGVLLDNAIKYGQAGGAITLTLRRTDRQARLLVSNPGEPIPPEQLDRLFERFYRADASRGEQSGFGLGLPIAAAIAAEHKGTLKAESDAVSTRFLFSMPLKK</sequence>
<dbReference type="SMART" id="SM00387">
    <property type="entry name" value="HATPase_c"/>
    <property type="match status" value="1"/>
</dbReference>
<dbReference type="SUPFAM" id="SSF55874">
    <property type="entry name" value="ATPase domain of HSP90 chaperone/DNA topoisomerase II/histidine kinase"/>
    <property type="match status" value="1"/>
</dbReference>
<evidence type="ECO:0000256" key="6">
    <source>
        <dbReference type="ARBA" id="ARBA00022692"/>
    </source>
</evidence>
<dbReference type="InterPro" id="IPR036890">
    <property type="entry name" value="HATPase_C_sf"/>
</dbReference>
<dbReference type="Gene3D" id="1.10.287.130">
    <property type="match status" value="1"/>
</dbReference>
<keyword evidence="14" id="KW-1185">Reference proteome</keyword>
<dbReference type="Gene3D" id="3.30.565.10">
    <property type="entry name" value="Histidine kinase-like ATPase, C-terminal domain"/>
    <property type="match status" value="1"/>
</dbReference>
<evidence type="ECO:0000256" key="7">
    <source>
        <dbReference type="ARBA" id="ARBA00022777"/>
    </source>
</evidence>
<dbReference type="InterPro" id="IPR036097">
    <property type="entry name" value="HisK_dim/P_sf"/>
</dbReference>
<evidence type="ECO:0000256" key="10">
    <source>
        <dbReference type="ARBA" id="ARBA00023136"/>
    </source>
</evidence>
<dbReference type="InterPro" id="IPR003661">
    <property type="entry name" value="HisK_dim/P_dom"/>
</dbReference>
<keyword evidence="5" id="KW-0808">Transferase</keyword>
<evidence type="ECO:0000256" key="11">
    <source>
        <dbReference type="SAM" id="Phobius"/>
    </source>
</evidence>
<keyword evidence="8 11" id="KW-1133">Transmembrane helix</keyword>
<evidence type="ECO:0000256" key="2">
    <source>
        <dbReference type="ARBA" id="ARBA00004370"/>
    </source>
</evidence>
<evidence type="ECO:0000256" key="4">
    <source>
        <dbReference type="ARBA" id="ARBA00022553"/>
    </source>
</evidence>
<feature type="domain" description="Histidine kinase" evidence="12">
    <location>
        <begin position="212"/>
        <end position="425"/>
    </location>
</feature>
<evidence type="ECO:0000256" key="9">
    <source>
        <dbReference type="ARBA" id="ARBA00023012"/>
    </source>
</evidence>
<dbReference type="PANTHER" id="PTHR45436:SF5">
    <property type="entry name" value="SENSOR HISTIDINE KINASE TRCS"/>
    <property type="match status" value="1"/>
</dbReference>
<dbReference type="GO" id="GO:0016301">
    <property type="term" value="F:kinase activity"/>
    <property type="evidence" value="ECO:0007669"/>
    <property type="project" value="UniProtKB-KW"/>
</dbReference>
<organism evidence="13 14">
    <name type="scientific">Oscillibacter valericigenes</name>
    <dbReference type="NCBI Taxonomy" id="351091"/>
    <lineage>
        <taxon>Bacteria</taxon>
        <taxon>Bacillati</taxon>
        <taxon>Bacillota</taxon>
        <taxon>Clostridia</taxon>
        <taxon>Eubacteriales</taxon>
        <taxon>Oscillospiraceae</taxon>
        <taxon>Oscillibacter</taxon>
    </lineage>
</organism>
<dbReference type="Pfam" id="PF02518">
    <property type="entry name" value="HATPase_c"/>
    <property type="match status" value="1"/>
</dbReference>
<dbReference type="Proteomes" id="UP000719500">
    <property type="component" value="Unassembled WGS sequence"/>
</dbReference>
<protein>
    <recommendedName>
        <fullName evidence="3">histidine kinase</fullName>
        <ecNumber evidence="3">2.7.13.3</ecNumber>
    </recommendedName>
</protein>
<name>A0ABS2FXS7_9FIRM</name>
<dbReference type="PANTHER" id="PTHR45436">
    <property type="entry name" value="SENSOR HISTIDINE KINASE YKOH"/>
    <property type="match status" value="1"/>
</dbReference>
<dbReference type="EC" id="2.7.13.3" evidence="3"/>
<comment type="caution">
    <text evidence="13">The sequence shown here is derived from an EMBL/GenBank/DDBJ whole genome shotgun (WGS) entry which is preliminary data.</text>
</comment>
<dbReference type="CDD" id="cd00075">
    <property type="entry name" value="HATPase"/>
    <property type="match status" value="1"/>
</dbReference>
<feature type="transmembrane region" description="Helical" evidence="11">
    <location>
        <begin position="173"/>
        <end position="195"/>
    </location>
</feature>
<proteinExistence type="predicted"/>
<evidence type="ECO:0000256" key="1">
    <source>
        <dbReference type="ARBA" id="ARBA00000085"/>
    </source>
</evidence>
<dbReference type="InterPro" id="IPR004358">
    <property type="entry name" value="Sig_transdc_His_kin-like_C"/>
</dbReference>
<dbReference type="RefSeq" id="WP_204804687.1">
    <property type="nucleotide sequence ID" value="NZ_JACSNX010000015.1"/>
</dbReference>
<dbReference type="EMBL" id="JACSNX010000015">
    <property type="protein sequence ID" value="MBM6851712.1"/>
    <property type="molecule type" value="Genomic_DNA"/>
</dbReference>
<dbReference type="InterPro" id="IPR005467">
    <property type="entry name" value="His_kinase_dom"/>
</dbReference>
<evidence type="ECO:0000256" key="8">
    <source>
        <dbReference type="ARBA" id="ARBA00022989"/>
    </source>
</evidence>
<keyword evidence="7 13" id="KW-0418">Kinase</keyword>
<reference evidence="13 14" key="1">
    <citation type="journal article" date="2021" name="Sci. Rep.">
        <title>The distribution of antibiotic resistance genes in chicken gut microbiota commensals.</title>
        <authorList>
            <person name="Juricova H."/>
            <person name="Matiasovicova J."/>
            <person name="Kubasova T."/>
            <person name="Cejkova D."/>
            <person name="Rychlik I."/>
        </authorList>
    </citation>
    <scope>NUCLEOTIDE SEQUENCE [LARGE SCALE GENOMIC DNA]</scope>
    <source>
        <strain evidence="13 14">An411</strain>
    </source>
</reference>
<keyword evidence="4" id="KW-0597">Phosphoprotein</keyword>
<dbReference type="SMART" id="SM00388">
    <property type="entry name" value="HisKA"/>
    <property type="match status" value="1"/>
</dbReference>
<evidence type="ECO:0000313" key="13">
    <source>
        <dbReference type="EMBL" id="MBM6851712.1"/>
    </source>
</evidence>
<evidence type="ECO:0000259" key="12">
    <source>
        <dbReference type="PROSITE" id="PS50109"/>
    </source>
</evidence>
<feature type="transmembrane region" description="Helical" evidence="11">
    <location>
        <begin position="9"/>
        <end position="30"/>
    </location>
</feature>
<dbReference type="PROSITE" id="PS50109">
    <property type="entry name" value="HIS_KIN"/>
    <property type="match status" value="1"/>
</dbReference>
<evidence type="ECO:0000256" key="5">
    <source>
        <dbReference type="ARBA" id="ARBA00022679"/>
    </source>
</evidence>
<dbReference type="InterPro" id="IPR050428">
    <property type="entry name" value="TCS_sensor_his_kinase"/>
</dbReference>
<dbReference type="InterPro" id="IPR003594">
    <property type="entry name" value="HATPase_dom"/>
</dbReference>
<keyword evidence="10 11" id="KW-0472">Membrane</keyword>
<comment type="subcellular location">
    <subcellularLocation>
        <location evidence="2">Membrane</location>
    </subcellularLocation>
</comment>
<evidence type="ECO:0000256" key="3">
    <source>
        <dbReference type="ARBA" id="ARBA00012438"/>
    </source>
</evidence>
<keyword evidence="6 11" id="KW-0812">Transmembrane</keyword>
<gene>
    <name evidence="13" type="ORF">H9X91_09725</name>
</gene>
<comment type="catalytic activity">
    <reaction evidence="1">
        <text>ATP + protein L-histidine = ADP + protein N-phospho-L-histidine.</text>
        <dbReference type="EC" id="2.7.13.3"/>
    </reaction>
</comment>
<dbReference type="SUPFAM" id="SSF47384">
    <property type="entry name" value="Homodimeric domain of signal transducing histidine kinase"/>
    <property type="match status" value="1"/>
</dbReference>
<dbReference type="Pfam" id="PF00512">
    <property type="entry name" value="HisKA"/>
    <property type="match status" value="1"/>
</dbReference>